<keyword evidence="5" id="KW-0479">Metal-binding</keyword>
<evidence type="ECO:0000259" key="10">
    <source>
        <dbReference type="Pfam" id="PF01743"/>
    </source>
</evidence>
<dbReference type="InterPro" id="IPR043519">
    <property type="entry name" value="NT_sf"/>
</dbReference>
<dbReference type="GO" id="GO:0008033">
    <property type="term" value="P:tRNA processing"/>
    <property type="evidence" value="ECO:0007669"/>
    <property type="project" value="UniProtKB-KW"/>
</dbReference>
<dbReference type="Gene3D" id="3.30.460.10">
    <property type="entry name" value="Beta Polymerase, domain 2"/>
    <property type="match status" value="1"/>
</dbReference>
<protein>
    <recommendedName>
        <fullName evidence="15">HD domain-containing protein</fullName>
    </recommendedName>
</protein>
<dbReference type="SUPFAM" id="SSF81891">
    <property type="entry name" value="Poly A polymerase C-terminal region-like"/>
    <property type="match status" value="1"/>
</dbReference>
<evidence type="ECO:0000256" key="9">
    <source>
        <dbReference type="SAM" id="MobiDB-lite"/>
    </source>
</evidence>
<dbReference type="AlphaFoldDB" id="A0A1G2TZ12"/>
<dbReference type="SUPFAM" id="SSF81301">
    <property type="entry name" value="Nucleotidyltransferase"/>
    <property type="match status" value="1"/>
</dbReference>
<evidence type="ECO:0000313" key="13">
    <source>
        <dbReference type="EMBL" id="OHB02379.1"/>
    </source>
</evidence>
<feature type="domain" description="Poly A polymerase head" evidence="10">
    <location>
        <begin position="30"/>
        <end position="155"/>
    </location>
</feature>
<dbReference type="GO" id="GO:0000166">
    <property type="term" value="F:nucleotide binding"/>
    <property type="evidence" value="ECO:0007669"/>
    <property type="project" value="UniProtKB-KW"/>
</dbReference>
<feature type="domain" description="tRNA nucleotidyltransferase/poly(A) polymerase RNA and SrmB- binding" evidence="12">
    <location>
        <begin position="183"/>
        <end position="244"/>
    </location>
</feature>
<evidence type="ECO:0000256" key="5">
    <source>
        <dbReference type="ARBA" id="ARBA00022723"/>
    </source>
</evidence>
<dbReference type="Gene3D" id="1.10.246.80">
    <property type="match status" value="1"/>
</dbReference>
<keyword evidence="3" id="KW-0819">tRNA processing</keyword>
<dbReference type="InterPro" id="IPR050264">
    <property type="entry name" value="Bact_CCA-adding_enz_type3_sf"/>
</dbReference>
<evidence type="ECO:0000313" key="14">
    <source>
        <dbReference type="Proteomes" id="UP000178404"/>
    </source>
</evidence>
<evidence type="ECO:0000256" key="8">
    <source>
        <dbReference type="RuleBase" id="RU003953"/>
    </source>
</evidence>
<evidence type="ECO:0000256" key="7">
    <source>
        <dbReference type="ARBA" id="ARBA00022842"/>
    </source>
</evidence>
<evidence type="ECO:0000256" key="3">
    <source>
        <dbReference type="ARBA" id="ARBA00022694"/>
    </source>
</evidence>
<dbReference type="CDD" id="cd05398">
    <property type="entry name" value="NT_ClassII-CCAase"/>
    <property type="match status" value="1"/>
</dbReference>
<proteinExistence type="inferred from homology"/>
<dbReference type="InterPro" id="IPR006674">
    <property type="entry name" value="HD_domain"/>
</dbReference>
<comment type="similarity">
    <text evidence="8">Belongs to the tRNA nucleotidyltransferase/poly(A) polymerase family.</text>
</comment>
<feature type="domain" description="HD" evidence="11">
    <location>
        <begin position="254"/>
        <end position="350"/>
    </location>
</feature>
<evidence type="ECO:0000256" key="4">
    <source>
        <dbReference type="ARBA" id="ARBA00022695"/>
    </source>
</evidence>
<dbReference type="PANTHER" id="PTHR46173:SF1">
    <property type="entry name" value="CCA TRNA NUCLEOTIDYLTRANSFERASE 1, MITOCHONDRIAL"/>
    <property type="match status" value="1"/>
</dbReference>
<dbReference type="Pfam" id="PF12627">
    <property type="entry name" value="PolyA_pol_RNAbd"/>
    <property type="match status" value="1"/>
</dbReference>
<dbReference type="GO" id="GO:0016779">
    <property type="term" value="F:nucleotidyltransferase activity"/>
    <property type="evidence" value="ECO:0007669"/>
    <property type="project" value="UniProtKB-KW"/>
</dbReference>
<dbReference type="EMBL" id="MHWA01000004">
    <property type="protein sequence ID" value="OHB02379.1"/>
    <property type="molecule type" value="Genomic_DNA"/>
</dbReference>
<keyword evidence="7" id="KW-0460">Magnesium</keyword>
<evidence type="ECO:0000259" key="11">
    <source>
        <dbReference type="Pfam" id="PF01966"/>
    </source>
</evidence>
<comment type="cofactor">
    <cofactor evidence="1">
        <name>Mg(2+)</name>
        <dbReference type="ChEBI" id="CHEBI:18420"/>
    </cofactor>
</comment>
<dbReference type="InterPro" id="IPR002646">
    <property type="entry name" value="PolA_pol_head_dom"/>
</dbReference>
<comment type="caution">
    <text evidence="13">The sequence shown here is derived from an EMBL/GenBank/DDBJ whole genome shotgun (WGS) entry which is preliminary data.</text>
</comment>
<keyword evidence="4" id="KW-0548">Nucleotidyltransferase</keyword>
<organism evidence="13 14">
    <name type="scientific">Candidatus Zambryskibacteria bacterium RIFCSPLOWO2_01_FULL_35_19</name>
    <dbReference type="NCBI Taxonomy" id="1802757"/>
    <lineage>
        <taxon>Bacteria</taxon>
        <taxon>Candidatus Zambryskiibacteriota</taxon>
    </lineage>
</organism>
<dbReference type="CDD" id="cd00077">
    <property type="entry name" value="HDc"/>
    <property type="match status" value="1"/>
</dbReference>
<evidence type="ECO:0000256" key="2">
    <source>
        <dbReference type="ARBA" id="ARBA00022679"/>
    </source>
</evidence>
<keyword evidence="6" id="KW-0547">Nucleotide-binding</keyword>
<evidence type="ECO:0000256" key="6">
    <source>
        <dbReference type="ARBA" id="ARBA00022741"/>
    </source>
</evidence>
<dbReference type="Pfam" id="PF01743">
    <property type="entry name" value="PolyA_pol"/>
    <property type="match status" value="1"/>
</dbReference>
<feature type="region of interest" description="Disordered" evidence="9">
    <location>
        <begin position="470"/>
        <end position="495"/>
    </location>
</feature>
<gene>
    <name evidence="13" type="ORF">A3A90_01100</name>
</gene>
<keyword evidence="2 8" id="KW-0808">Transferase</keyword>
<evidence type="ECO:0008006" key="15">
    <source>
        <dbReference type="Google" id="ProtNLM"/>
    </source>
</evidence>
<name>A0A1G2TZ12_9BACT</name>
<evidence type="ECO:0000256" key="1">
    <source>
        <dbReference type="ARBA" id="ARBA00001946"/>
    </source>
</evidence>
<accession>A0A1G2TZ12</accession>
<dbReference type="Proteomes" id="UP000178404">
    <property type="component" value="Unassembled WGS sequence"/>
</dbReference>
<dbReference type="GO" id="GO:0046872">
    <property type="term" value="F:metal ion binding"/>
    <property type="evidence" value="ECO:0007669"/>
    <property type="project" value="UniProtKB-KW"/>
</dbReference>
<dbReference type="GO" id="GO:0000049">
    <property type="term" value="F:tRNA binding"/>
    <property type="evidence" value="ECO:0007669"/>
    <property type="project" value="TreeGrafter"/>
</dbReference>
<evidence type="ECO:0000259" key="12">
    <source>
        <dbReference type="Pfam" id="PF12627"/>
    </source>
</evidence>
<dbReference type="PANTHER" id="PTHR46173">
    <property type="entry name" value="CCA TRNA NUCLEOTIDYLTRANSFERASE 1, MITOCHONDRIAL"/>
    <property type="match status" value="1"/>
</dbReference>
<dbReference type="Gene3D" id="1.10.3090.10">
    <property type="entry name" value="cca-adding enzyme, domain 2"/>
    <property type="match status" value="1"/>
</dbReference>
<sequence>MSNKAKIEKFKIPEEVSHVTKALKDAGFEAYLIGGCVRDLFIGRKPKDWDITTNATPEEIIPLFSKTFYENNFGTVGVVNEEASQETLKIIEITPYRVESSYSDHRRPDSVKFSKNILDDLKRRDFTINAIAYDVEEGEIVDPFAGVADLSKGIIKTVGEAKERFFEDGLRILRAVRFHVELGFPLDQETEKSIFENNHILKEVSKERIRDEFVKIIMSPSPMDGLLLLKKLGLLTYIIPELEESIGVEQNKAHSYDVWTHLLKTAQHSADKQYPLHVRLSALLHDVAKPRARRWDNKSKIWTFYGHEVVGSRVTKKIMEDLRFSRETIDKVVNLVRWHMFFSDTEKITHSAVRRLVANVGKENIWDLINMRGCDRIGTGRPKENPYRLRKYKSMIEEVMRDPISVKMLKIDGQKIMEILKIPPGPKIGQMLNALLEEVLEDPTLNTEEYLNKKILELSKMSDKELRMMGDKGKVKKEEDDQMEIKKIRGKHYVE</sequence>
<dbReference type="Pfam" id="PF01966">
    <property type="entry name" value="HD"/>
    <property type="match status" value="1"/>
</dbReference>
<reference evidence="13 14" key="1">
    <citation type="journal article" date="2016" name="Nat. Commun.">
        <title>Thousands of microbial genomes shed light on interconnected biogeochemical processes in an aquifer system.</title>
        <authorList>
            <person name="Anantharaman K."/>
            <person name="Brown C.T."/>
            <person name="Hug L.A."/>
            <person name="Sharon I."/>
            <person name="Castelle C.J."/>
            <person name="Probst A.J."/>
            <person name="Thomas B.C."/>
            <person name="Singh A."/>
            <person name="Wilkins M.J."/>
            <person name="Karaoz U."/>
            <person name="Brodie E.L."/>
            <person name="Williams K.H."/>
            <person name="Hubbard S.S."/>
            <person name="Banfield J.F."/>
        </authorList>
    </citation>
    <scope>NUCLEOTIDE SEQUENCE [LARGE SCALE GENOMIC DNA]</scope>
</reference>
<dbReference type="InterPro" id="IPR032828">
    <property type="entry name" value="PolyA_RNA-bd"/>
</dbReference>
<keyword evidence="8" id="KW-0694">RNA-binding</keyword>
<dbReference type="InterPro" id="IPR003607">
    <property type="entry name" value="HD/PDEase_dom"/>
</dbReference>